<evidence type="ECO:0000313" key="2">
    <source>
        <dbReference type="Proteomes" id="UP000887540"/>
    </source>
</evidence>
<accession>A0A914EJJ5</accession>
<feature type="domain" description="Purple acid phosphatase C-terminal" evidence="1">
    <location>
        <begin position="39"/>
        <end position="70"/>
    </location>
</feature>
<sequence>MIGIDYTDITVHNKHPIGFVQISCNCAMSLEEKLNIGLKKFGYTLLHVYNQTHLHMEQISVDDNGKVVDEVWITKDIGYQFNH</sequence>
<dbReference type="InterPro" id="IPR025733">
    <property type="entry name" value="PAPs_C"/>
</dbReference>
<dbReference type="WBParaSite" id="ACRNAN_scaffold88.g29890.t1">
    <property type="protein sequence ID" value="ACRNAN_scaffold88.g29890.t1"/>
    <property type="gene ID" value="ACRNAN_scaffold88.g29890"/>
</dbReference>
<dbReference type="Proteomes" id="UP000887540">
    <property type="component" value="Unplaced"/>
</dbReference>
<protein>
    <submittedName>
        <fullName evidence="3">Iron/zinc purple acid phosphatase-like C-terminal domain-containing protein</fullName>
    </submittedName>
</protein>
<evidence type="ECO:0000313" key="3">
    <source>
        <dbReference type="WBParaSite" id="ACRNAN_scaffold88.g29890.t1"/>
    </source>
</evidence>
<dbReference type="Pfam" id="PF14008">
    <property type="entry name" value="Metallophos_C"/>
    <property type="match status" value="1"/>
</dbReference>
<dbReference type="InterPro" id="IPR029052">
    <property type="entry name" value="Metallo-depent_PP-like"/>
</dbReference>
<reference evidence="3" key="1">
    <citation type="submission" date="2022-11" db="UniProtKB">
        <authorList>
            <consortium name="WormBaseParasite"/>
        </authorList>
    </citation>
    <scope>IDENTIFICATION</scope>
</reference>
<name>A0A914EJJ5_9BILA</name>
<proteinExistence type="predicted"/>
<organism evidence="2 3">
    <name type="scientific">Acrobeloides nanus</name>
    <dbReference type="NCBI Taxonomy" id="290746"/>
    <lineage>
        <taxon>Eukaryota</taxon>
        <taxon>Metazoa</taxon>
        <taxon>Ecdysozoa</taxon>
        <taxon>Nematoda</taxon>
        <taxon>Chromadorea</taxon>
        <taxon>Rhabditida</taxon>
        <taxon>Tylenchina</taxon>
        <taxon>Cephalobomorpha</taxon>
        <taxon>Cephaloboidea</taxon>
        <taxon>Cephalobidae</taxon>
        <taxon>Acrobeloides</taxon>
    </lineage>
</organism>
<evidence type="ECO:0000259" key="1">
    <source>
        <dbReference type="Pfam" id="PF14008"/>
    </source>
</evidence>
<keyword evidence="2" id="KW-1185">Reference proteome</keyword>
<dbReference type="Gene3D" id="3.60.21.10">
    <property type="match status" value="1"/>
</dbReference>
<dbReference type="AlphaFoldDB" id="A0A914EJJ5"/>